<evidence type="ECO:0000313" key="7">
    <source>
        <dbReference type="EMBL" id="KXX78203.1"/>
    </source>
</evidence>
<evidence type="ECO:0000313" key="8">
    <source>
        <dbReference type="Proteomes" id="UP000078237"/>
    </source>
</evidence>
<evidence type="ECO:0000256" key="5">
    <source>
        <dbReference type="ARBA" id="ARBA00023180"/>
    </source>
</evidence>
<evidence type="ECO:0000256" key="2">
    <source>
        <dbReference type="ARBA" id="ARBA00022670"/>
    </source>
</evidence>
<dbReference type="OrthoDB" id="1735038at2759"/>
<evidence type="ECO:0000256" key="6">
    <source>
        <dbReference type="SAM" id="SignalP"/>
    </source>
</evidence>
<dbReference type="InterPro" id="IPR008758">
    <property type="entry name" value="Peptidase_S28"/>
</dbReference>
<keyword evidence="4" id="KW-0378">Hydrolase</keyword>
<dbReference type="Proteomes" id="UP000078237">
    <property type="component" value="Unassembled WGS sequence"/>
</dbReference>
<dbReference type="EMBL" id="LCTW02000129">
    <property type="protein sequence ID" value="KXX78203.1"/>
    <property type="molecule type" value="Genomic_DNA"/>
</dbReference>
<comment type="caution">
    <text evidence="7">The sequence shown here is derived from an EMBL/GenBank/DDBJ whole genome shotgun (WGS) entry which is preliminary data.</text>
</comment>
<evidence type="ECO:0000256" key="4">
    <source>
        <dbReference type="ARBA" id="ARBA00022801"/>
    </source>
</evidence>
<evidence type="ECO:0000256" key="3">
    <source>
        <dbReference type="ARBA" id="ARBA00022729"/>
    </source>
</evidence>
<comment type="similarity">
    <text evidence="1">Belongs to the peptidase S28 family.</text>
</comment>
<keyword evidence="5" id="KW-0325">Glycoprotein</keyword>
<reference evidence="7 8" key="1">
    <citation type="journal article" date="2016" name="Genome Announc.">
        <title>Genome Sequence of Madurella mycetomatis mm55, Isolated from a Human Mycetoma Case in Sudan.</title>
        <authorList>
            <person name="Smit S."/>
            <person name="Derks M.F."/>
            <person name="Bervoets S."/>
            <person name="Fahal A."/>
            <person name="van Leeuwen W."/>
            <person name="van Belkum A."/>
            <person name="van de Sande W.W."/>
        </authorList>
    </citation>
    <scope>NUCLEOTIDE SEQUENCE [LARGE SCALE GENOMIC DNA]</scope>
    <source>
        <strain evidence="8">mm55</strain>
    </source>
</reference>
<name>A0A175W3G0_9PEZI</name>
<dbReference type="VEuPathDB" id="FungiDB:MMYC01_205060"/>
<dbReference type="AlphaFoldDB" id="A0A175W3G0"/>
<dbReference type="SUPFAM" id="SSF53474">
    <property type="entry name" value="alpha/beta-Hydrolases"/>
    <property type="match status" value="1"/>
</dbReference>
<dbReference type="InterPro" id="IPR029058">
    <property type="entry name" value="AB_hydrolase_fold"/>
</dbReference>
<keyword evidence="2 7" id="KW-0645">Protease</keyword>
<gene>
    <name evidence="7" type="ORF">MMYC01_205060</name>
</gene>
<keyword evidence="8" id="KW-1185">Reference proteome</keyword>
<dbReference type="GO" id="GO:0006508">
    <property type="term" value="P:proteolysis"/>
    <property type="evidence" value="ECO:0007669"/>
    <property type="project" value="UniProtKB-KW"/>
</dbReference>
<feature type="chain" id="PRO_5008043564" evidence="6">
    <location>
        <begin position="20"/>
        <end position="549"/>
    </location>
</feature>
<sequence length="549" mass="61801">MRLLNNAATALALAGHASALFRSNALDIGPDSTRTGTVNKRAEDFNGWGTFDQLIDHSNPGLGTFKQRYWYGTEYWSGPGSPIILMNPGEQSATNFNLSWMSTERLTGLLAQNTGGAVVIVEHRYWGGSSPYDNLTIENLQYLTVDNSIRDMTYIARNFVPPFDTTGASSTVEAPWVFVGGSYGGALAHWIAAIEPGNFWAYYSSSGVVEAVSDFWQYVVPVQEATPRNCSSDIAAVIEHVDSVLGFGSPDEKEQLKDKFMLGDLTDLDFAFALETGPWLWQSTQFYSQNLTGYVPYYHFCDYIEGVWPNSTNPVPGAEGVGLTKGLEGYAKYIRENVIDGRCQYSGYPEWQGRNNTACFRNQDPDNLSYKDLSLDGFMNRQWYWMLCNEPFEWWFNGDPQNRTTLVSRLITTDYWRGLCQLIFADGEFGLDDGKTADDVNTFTGGWDRTNTTKVMHTNGELDPWRDATFSSIFRPGGPVESTEQLPVRLVKGGTHCSDLYRPNWEANEELMELVGEAVENMKAWVGEFYEEREKGLPWNENREHPMRG</sequence>
<keyword evidence="3 6" id="KW-0732">Signal</keyword>
<accession>A0A175W3G0</accession>
<dbReference type="Gene3D" id="3.40.50.1820">
    <property type="entry name" value="alpha/beta hydrolase"/>
    <property type="match status" value="2"/>
</dbReference>
<dbReference type="Pfam" id="PF05577">
    <property type="entry name" value="Peptidase_S28"/>
    <property type="match status" value="1"/>
</dbReference>
<feature type="signal peptide" evidence="6">
    <location>
        <begin position="1"/>
        <end position="19"/>
    </location>
</feature>
<protein>
    <submittedName>
        <fullName evidence="7">Serine protease EDA2</fullName>
    </submittedName>
</protein>
<dbReference type="PANTHER" id="PTHR11010">
    <property type="entry name" value="PROTEASE S28 PRO-X CARBOXYPEPTIDASE-RELATED"/>
    <property type="match status" value="1"/>
</dbReference>
<dbReference type="GO" id="GO:0008239">
    <property type="term" value="F:dipeptidyl-peptidase activity"/>
    <property type="evidence" value="ECO:0007669"/>
    <property type="project" value="TreeGrafter"/>
</dbReference>
<evidence type="ECO:0000256" key="1">
    <source>
        <dbReference type="ARBA" id="ARBA00011079"/>
    </source>
</evidence>
<dbReference type="GO" id="GO:0070008">
    <property type="term" value="F:serine-type exopeptidase activity"/>
    <property type="evidence" value="ECO:0007669"/>
    <property type="project" value="InterPro"/>
</dbReference>
<organism evidence="7 8">
    <name type="scientific">Madurella mycetomatis</name>
    <dbReference type="NCBI Taxonomy" id="100816"/>
    <lineage>
        <taxon>Eukaryota</taxon>
        <taxon>Fungi</taxon>
        <taxon>Dikarya</taxon>
        <taxon>Ascomycota</taxon>
        <taxon>Pezizomycotina</taxon>
        <taxon>Sordariomycetes</taxon>
        <taxon>Sordariomycetidae</taxon>
        <taxon>Sordariales</taxon>
        <taxon>Sordariales incertae sedis</taxon>
        <taxon>Madurella</taxon>
    </lineage>
</organism>
<proteinExistence type="inferred from homology"/>
<dbReference type="PANTHER" id="PTHR11010:SF23">
    <property type="entry name" value="SERINE PEPTIDASE"/>
    <property type="match status" value="1"/>
</dbReference>